<reference evidence="1" key="1">
    <citation type="journal article" date="2014" name="Int. J. Syst. Evol. Microbiol.">
        <title>Complete genome sequence of Corynebacterium casei LMG S-19264T (=DSM 44701T), isolated from a smear-ripened cheese.</title>
        <authorList>
            <consortium name="US DOE Joint Genome Institute (JGI-PGF)"/>
            <person name="Walter F."/>
            <person name="Albersmeier A."/>
            <person name="Kalinowski J."/>
            <person name="Ruckert C."/>
        </authorList>
    </citation>
    <scope>NUCLEOTIDE SEQUENCE</scope>
    <source>
        <strain evidence="1">JCM 3091</strain>
    </source>
</reference>
<comment type="caution">
    <text evidence="1">The sequence shown here is derived from an EMBL/GenBank/DDBJ whole genome shotgun (WGS) entry which is preliminary data.</text>
</comment>
<dbReference type="EMBL" id="BMQC01000003">
    <property type="protein sequence ID" value="GGK20692.1"/>
    <property type="molecule type" value="Genomic_DNA"/>
</dbReference>
<evidence type="ECO:0000313" key="1">
    <source>
        <dbReference type="EMBL" id="GGK20692.1"/>
    </source>
</evidence>
<sequence length="125" mass="13074">MPGVDAYLDHAMAIPGAIGAGIVDYGTGTPLGTTGGTPEDDRALAAGAARVMAAVTRGGPFSSATPDDDLEDLIITSQSGYHLIRRIPTEFDARLVLYLWLDRERGNLAVARRSLQELGGHLVGA</sequence>
<gene>
    <name evidence="1" type="ORF">GCM10010124_11540</name>
</gene>
<dbReference type="RefSeq" id="WP_189113146.1">
    <property type="nucleotide sequence ID" value="NZ_BMQC01000003.1"/>
</dbReference>
<accession>A0A8J3BLY6</accession>
<proteinExistence type="predicted"/>
<dbReference type="AlphaFoldDB" id="A0A8J3BLY6"/>
<protein>
    <submittedName>
        <fullName evidence="1">Uncharacterized protein</fullName>
    </submittedName>
</protein>
<reference evidence="1" key="2">
    <citation type="submission" date="2020-09" db="EMBL/GenBank/DDBJ databases">
        <authorList>
            <person name="Sun Q."/>
            <person name="Ohkuma M."/>
        </authorList>
    </citation>
    <scope>NUCLEOTIDE SEQUENCE</scope>
    <source>
        <strain evidence="1">JCM 3091</strain>
    </source>
</reference>
<name>A0A8J3BLY6_9ACTN</name>
<organism evidence="1 2">
    <name type="scientific">Pilimelia terevasa</name>
    <dbReference type="NCBI Taxonomy" id="53372"/>
    <lineage>
        <taxon>Bacteria</taxon>
        <taxon>Bacillati</taxon>
        <taxon>Actinomycetota</taxon>
        <taxon>Actinomycetes</taxon>
        <taxon>Micromonosporales</taxon>
        <taxon>Micromonosporaceae</taxon>
        <taxon>Pilimelia</taxon>
    </lineage>
</organism>
<evidence type="ECO:0000313" key="2">
    <source>
        <dbReference type="Proteomes" id="UP000662200"/>
    </source>
</evidence>
<keyword evidence="2" id="KW-1185">Reference proteome</keyword>
<dbReference type="Proteomes" id="UP000662200">
    <property type="component" value="Unassembled WGS sequence"/>
</dbReference>